<dbReference type="GO" id="GO:0006099">
    <property type="term" value="P:tricarboxylic acid cycle"/>
    <property type="evidence" value="ECO:0007669"/>
    <property type="project" value="TreeGrafter"/>
</dbReference>
<dbReference type="PANTHER" id="PTHR11835:SF34">
    <property type="entry name" value="ISOCITRATE DEHYDROGENASE [NAD] SUBUNIT ALPHA, MITOCHONDRIAL"/>
    <property type="match status" value="1"/>
</dbReference>
<accession>A0A382F785</accession>
<evidence type="ECO:0000259" key="3">
    <source>
        <dbReference type="SMART" id="SM01329"/>
    </source>
</evidence>
<keyword evidence="2" id="KW-0560">Oxidoreductase</keyword>
<evidence type="ECO:0000313" key="4">
    <source>
        <dbReference type="EMBL" id="SVB58063.1"/>
    </source>
</evidence>
<reference evidence="4" key="1">
    <citation type="submission" date="2018-05" db="EMBL/GenBank/DDBJ databases">
        <authorList>
            <person name="Lanie J.A."/>
            <person name="Ng W.-L."/>
            <person name="Kazmierczak K.M."/>
            <person name="Andrzejewski T.M."/>
            <person name="Davidsen T.M."/>
            <person name="Wayne K.J."/>
            <person name="Tettelin H."/>
            <person name="Glass J.I."/>
            <person name="Rusch D."/>
            <person name="Podicherti R."/>
            <person name="Tsui H.-C.T."/>
            <person name="Winkler M.E."/>
        </authorList>
    </citation>
    <scope>NUCLEOTIDE SEQUENCE</scope>
</reference>
<proteinExistence type="inferred from homology"/>
<dbReference type="PANTHER" id="PTHR11835">
    <property type="entry name" value="DECARBOXYLATING DEHYDROGENASES-ISOCITRATE, ISOPROPYLMALATE, TARTRATE"/>
    <property type="match status" value="1"/>
</dbReference>
<dbReference type="Gene3D" id="3.40.718.10">
    <property type="entry name" value="Isopropylmalate Dehydrogenase"/>
    <property type="match status" value="1"/>
</dbReference>
<sequence length="354" mass="38640">MKIGLLMGDDIGYEVVPECTKVLTEAASCTGLNVEWVDLPIGKEGHEKHGNTTPDITVQELQNTDGWIMGPIGHRAYPRNDPTWVMPPIRKIFDLFANVKPVKSYKNIPSVHKNVDIIFLREVTEGMQSWDTSVSGSGEFRPNDEISIGSRIITRKGSRRVAIEAFKIARTRKRKLVTAVHKEAVYRLTCGMFAEECRKVAEEFPDVQFDEIHIDTIAAHLVMDPSQFDVVVTTNQFGDILTDLGAGLVGGLGLAPGLCVGERQAMAQATHGSAPDISGQNIANPYAMIMSGKMLLEWLGQKHNEPKASRAATLIDAAMDKVISEGLVVTQDLGGKASTKEMGDAVSMAIRDVL</sequence>
<evidence type="ECO:0000256" key="2">
    <source>
        <dbReference type="ARBA" id="ARBA00023002"/>
    </source>
</evidence>
<feature type="domain" description="Isopropylmalate dehydrogenase-like" evidence="3">
    <location>
        <begin position="2"/>
        <end position="346"/>
    </location>
</feature>
<dbReference type="SMART" id="SM01329">
    <property type="entry name" value="Iso_dh"/>
    <property type="match status" value="1"/>
</dbReference>
<evidence type="ECO:0000256" key="1">
    <source>
        <dbReference type="ARBA" id="ARBA00007769"/>
    </source>
</evidence>
<dbReference type="GO" id="GO:0004449">
    <property type="term" value="F:isocitrate dehydrogenase (NAD+) activity"/>
    <property type="evidence" value="ECO:0007669"/>
    <property type="project" value="TreeGrafter"/>
</dbReference>
<dbReference type="AlphaFoldDB" id="A0A382F785"/>
<dbReference type="SUPFAM" id="SSF53659">
    <property type="entry name" value="Isocitrate/Isopropylmalate dehydrogenase-like"/>
    <property type="match status" value="1"/>
</dbReference>
<dbReference type="Pfam" id="PF00180">
    <property type="entry name" value="Iso_dh"/>
    <property type="match status" value="1"/>
</dbReference>
<organism evidence="4">
    <name type="scientific">marine metagenome</name>
    <dbReference type="NCBI Taxonomy" id="408172"/>
    <lineage>
        <taxon>unclassified sequences</taxon>
        <taxon>metagenomes</taxon>
        <taxon>ecological metagenomes</taxon>
    </lineage>
</organism>
<dbReference type="EMBL" id="UINC01048032">
    <property type="protein sequence ID" value="SVB58063.1"/>
    <property type="molecule type" value="Genomic_DNA"/>
</dbReference>
<name>A0A382F785_9ZZZZ</name>
<dbReference type="GO" id="GO:0006102">
    <property type="term" value="P:isocitrate metabolic process"/>
    <property type="evidence" value="ECO:0007669"/>
    <property type="project" value="TreeGrafter"/>
</dbReference>
<protein>
    <recommendedName>
        <fullName evidence="3">Isopropylmalate dehydrogenase-like domain-containing protein</fullName>
    </recommendedName>
</protein>
<gene>
    <name evidence="4" type="ORF">METZ01_LOCUS210917</name>
</gene>
<dbReference type="InterPro" id="IPR024084">
    <property type="entry name" value="IsoPropMal-DH-like_dom"/>
</dbReference>
<comment type="similarity">
    <text evidence="1">Belongs to the isocitrate and isopropylmalate dehydrogenases family.</text>
</comment>